<comment type="catalytic activity">
    <reaction evidence="4">
        <text>L-glutaminyl-[ribosomal protein uL3] + S-adenosyl-L-methionine = N(5)-methyl-L-glutaminyl-[ribosomal protein uL3] + S-adenosyl-L-homocysteine + H(+)</text>
        <dbReference type="Rhea" id="RHEA:45020"/>
        <dbReference type="Rhea" id="RHEA-COMP:11063"/>
        <dbReference type="Rhea" id="RHEA-COMP:11064"/>
        <dbReference type="ChEBI" id="CHEBI:15378"/>
        <dbReference type="ChEBI" id="CHEBI:30011"/>
        <dbReference type="ChEBI" id="CHEBI:57856"/>
        <dbReference type="ChEBI" id="CHEBI:59789"/>
        <dbReference type="ChEBI" id="CHEBI:61891"/>
        <dbReference type="EC" id="2.1.1.298"/>
    </reaction>
</comment>
<dbReference type="NCBIfam" id="TIGR00536">
    <property type="entry name" value="hemK_fam"/>
    <property type="match status" value="1"/>
</dbReference>
<keyword evidence="6" id="KW-0689">Ribosomal protein</keyword>
<comment type="similarity">
    <text evidence="4">Belongs to the protein N5-glutamine methyltransferase family. PrmB subfamily.</text>
</comment>
<dbReference type="EMBL" id="QYUL01000001">
    <property type="protein sequence ID" value="RJF85119.1"/>
    <property type="molecule type" value="Genomic_DNA"/>
</dbReference>
<dbReference type="EC" id="2.1.1.298" evidence="4"/>
<dbReference type="Pfam" id="PF05175">
    <property type="entry name" value="MTS"/>
    <property type="match status" value="1"/>
</dbReference>
<name>A0A418W523_9PROT</name>
<dbReference type="PIRSF" id="PIRSF037167">
    <property type="entry name" value="Mtase_YfcB_prd"/>
    <property type="match status" value="1"/>
</dbReference>
<dbReference type="SUPFAM" id="SSF53335">
    <property type="entry name" value="S-adenosyl-L-methionine-dependent methyltransferases"/>
    <property type="match status" value="1"/>
</dbReference>
<dbReference type="GO" id="GO:0003676">
    <property type="term" value="F:nucleic acid binding"/>
    <property type="evidence" value="ECO:0007669"/>
    <property type="project" value="InterPro"/>
</dbReference>
<dbReference type="PANTHER" id="PTHR47806">
    <property type="entry name" value="50S RIBOSOMAL PROTEIN L3 GLUTAMINE METHYLTRANSFERASE"/>
    <property type="match status" value="1"/>
</dbReference>
<keyword evidence="6" id="KW-0687">Ribonucleoprotein</keyword>
<dbReference type="Proteomes" id="UP000283458">
    <property type="component" value="Unassembled WGS sequence"/>
</dbReference>
<evidence type="ECO:0000259" key="5">
    <source>
        <dbReference type="Pfam" id="PF05175"/>
    </source>
</evidence>
<comment type="function">
    <text evidence="4">Methylates ribosomal protein uL3 on a specific glutamine residue.</text>
</comment>
<dbReference type="PANTHER" id="PTHR47806:SF1">
    <property type="entry name" value="RIBOSOMAL PROTEIN UL3 GLUTAMINE METHYLTRANSFERASE"/>
    <property type="match status" value="1"/>
</dbReference>
<dbReference type="CDD" id="cd02440">
    <property type="entry name" value="AdoMet_MTases"/>
    <property type="match status" value="1"/>
</dbReference>
<keyword evidence="3 4" id="KW-0949">S-adenosyl-L-methionine</keyword>
<dbReference type="PROSITE" id="PS00092">
    <property type="entry name" value="N6_MTASE"/>
    <property type="match status" value="1"/>
</dbReference>
<dbReference type="AlphaFoldDB" id="A0A418W523"/>
<accession>A0A418W523</accession>
<dbReference type="GO" id="GO:0005840">
    <property type="term" value="C:ribosome"/>
    <property type="evidence" value="ECO:0007669"/>
    <property type="project" value="UniProtKB-KW"/>
</dbReference>
<dbReference type="InterPro" id="IPR007848">
    <property type="entry name" value="Small_mtfrase_dom"/>
</dbReference>
<protein>
    <recommendedName>
        <fullName evidence="4">Ribosomal protein uL3 glutamine methyltransferase</fullName>
        <shortName evidence="4">uL3 MTase</shortName>
        <ecNumber evidence="4">2.1.1.298</ecNumber>
    </recommendedName>
    <alternativeName>
        <fullName evidence="4">N5-glutamine methyltransferase PrmB</fullName>
    </alternativeName>
</protein>
<evidence type="ECO:0000313" key="7">
    <source>
        <dbReference type="Proteomes" id="UP000283458"/>
    </source>
</evidence>
<dbReference type="HAMAP" id="MF_02125">
    <property type="entry name" value="L3_methyltr_PrmB"/>
    <property type="match status" value="1"/>
</dbReference>
<evidence type="ECO:0000256" key="3">
    <source>
        <dbReference type="ARBA" id="ARBA00022691"/>
    </source>
</evidence>
<evidence type="ECO:0000256" key="4">
    <source>
        <dbReference type="HAMAP-Rule" id="MF_02125"/>
    </source>
</evidence>
<proteinExistence type="inferred from homology"/>
<keyword evidence="2 4" id="KW-0808">Transferase</keyword>
<sequence length="313" mass="34611">MTTPSTEHTAATAAAELSSIRDFLRYGVSRFNQAELDYGHGTTTAFDEAVFLVLETLHLPIDQLDPYLDARLTLAERQAVANILHARVDTRKPAPYLLNKAYIQGIPFYVDERVLIPRSFIGELLYSDLFGGDDFTLVEDPTSVERVLDLCTGSGCLAILAARIFPEAQVDAVDLSADALEVAKRNVADSGFGDRITLHQGDLFAPLKNRKYDVIITNPPYVDAEAMDALPAEFRHEPSMALAGGDDGLDIVRRILKESAKHLTPEGGLICEFGTGREILEADYPNLDFFWLETANSFGEVFWLTRDQLKGVK</sequence>
<dbReference type="Gene3D" id="3.40.50.150">
    <property type="entry name" value="Vaccinia Virus protein VP39"/>
    <property type="match status" value="1"/>
</dbReference>
<dbReference type="OrthoDB" id="9800643at2"/>
<dbReference type="GO" id="GO:0032259">
    <property type="term" value="P:methylation"/>
    <property type="evidence" value="ECO:0007669"/>
    <property type="project" value="UniProtKB-KW"/>
</dbReference>
<dbReference type="InterPro" id="IPR029063">
    <property type="entry name" value="SAM-dependent_MTases_sf"/>
</dbReference>
<dbReference type="NCBIfam" id="TIGR03533">
    <property type="entry name" value="L3_gln_methyl"/>
    <property type="match status" value="1"/>
</dbReference>
<comment type="caution">
    <text evidence="6">The sequence shown here is derived from an EMBL/GenBank/DDBJ whole genome shotgun (WGS) entry which is preliminary data.</text>
</comment>
<feature type="domain" description="Methyltransferase small" evidence="5">
    <location>
        <begin position="144"/>
        <end position="227"/>
    </location>
</feature>
<keyword evidence="7" id="KW-1185">Reference proteome</keyword>
<evidence type="ECO:0000256" key="1">
    <source>
        <dbReference type="ARBA" id="ARBA00022603"/>
    </source>
</evidence>
<dbReference type="GO" id="GO:0005829">
    <property type="term" value="C:cytosol"/>
    <property type="evidence" value="ECO:0007669"/>
    <property type="project" value="TreeGrafter"/>
</dbReference>
<dbReference type="InterPro" id="IPR002052">
    <property type="entry name" value="DNA_methylase_N6_adenine_CS"/>
</dbReference>
<reference evidence="6 7" key="1">
    <citation type="submission" date="2018-09" db="EMBL/GenBank/DDBJ databases">
        <authorList>
            <person name="Zhu H."/>
        </authorList>
    </citation>
    <scope>NUCLEOTIDE SEQUENCE [LARGE SCALE GENOMIC DNA]</scope>
    <source>
        <strain evidence="6 7">K2W22B-5</strain>
    </source>
</reference>
<dbReference type="GO" id="GO:0036009">
    <property type="term" value="F:protein-glutamine N-methyltransferase activity"/>
    <property type="evidence" value="ECO:0007669"/>
    <property type="project" value="UniProtKB-UniRule"/>
</dbReference>
<organism evidence="6 7">
    <name type="scientific">Azospirillum cavernae</name>
    <dbReference type="NCBI Taxonomy" id="2320860"/>
    <lineage>
        <taxon>Bacteria</taxon>
        <taxon>Pseudomonadati</taxon>
        <taxon>Pseudomonadota</taxon>
        <taxon>Alphaproteobacteria</taxon>
        <taxon>Rhodospirillales</taxon>
        <taxon>Azospirillaceae</taxon>
        <taxon>Azospirillum</taxon>
    </lineage>
</organism>
<dbReference type="InterPro" id="IPR017127">
    <property type="entry name" value="Ribosome_uL3_MTase"/>
</dbReference>
<evidence type="ECO:0000313" key="6">
    <source>
        <dbReference type="EMBL" id="RJF85119.1"/>
    </source>
</evidence>
<dbReference type="InterPro" id="IPR004556">
    <property type="entry name" value="HemK-like"/>
</dbReference>
<evidence type="ECO:0000256" key="2">
    <source>
        <dbReference type="ARBA" id="ARBA00022679"/>
    </source>
</evidence>
<dbReference type="RefSeq" id="WP_119830750.1">
    <property type="nucleotide sequence ID" value="NZ_QYUL01000001.1"/>
</dbReference>
<keyword evidence="1 4" id="KW-0489">Methyltransferase</keyword>
<gene>
    <name evidence="4" type="primary">prmB</name>
    <name evidence="6" type="ORF">D3877_02930</name>
</gene>